<name>L8JNU1_9BACT</name>
<dbReference type="InterPro" id="IPR011990">
    <property type="entry name" value="TPR-like_helical_dom_sf"/>
</dbReference>
<dbReference type="PANTHER" id="PTHR46630">
    <property type="entry name" value="TETRATRICOPEPTIDE REPEAT PROTEIN 29"/>
    <property type="match status" value="1"/>
</dbReference>
<evidence type="ECO:0000256" key="6">
    <source>
        <dbReference type="PROSITE-ProRule" id="PRU00339"/>
    </source>
</evidence>
<dbReference type="STRING" id="1237149.C900_05375"/>
<dbReference type="PROSITE" id="PS50005">
    <property type="entry name" value="TPR"/>
    <property type="match status" value="1"/>
</dbReference>
<dbReference type="AlphaFoldDB" id="L8JNU1"/>
<reference evidence="8 9" key="1">
    <citation type="submission" date="2012-12" db="EMBL/GenBank/DDBJ databases">
        <title>Genome assembly of Fulvivirga imtechensis AK7.</title>
        <authorList>
            <person name="Nupur N."/>
            <person name="Khatri I."/>
            <person name="Kumar R."/>
            <person name="Subramanian S."/>
            <person name="Pinnaka A."/>
        </authorList>
    </citation>
    <scope>NUCLEOTIDE SEQUENCE [LARGE SCALE GENOMIC DNA]</scope>
    <source>
        <strain evidence="8 9">AK7</strain>
    </source>
</reference>
<protein>
    <submittedName>
        <fullName evidence="8">TPR repeat protein</fullName>
    </submittedName>
</protein>
<feature type="transmembrane region" description="Helical" evidence="7">
    <location>
        <begin position="355"/>
        <end position="376"/>
    </location>
</feature>
<comment type="similarity">
    <text evidence="5">Belongs to the Rap family.</text>
</comment>
<keyword evidence="3" id="KW-0677">Repeat</keyword>
<evidence type="ECO:0000256" key="3">
    <source>
        <dbReference type="ARBA" id="ARBA00022737"/>
    </source>
</evidence>
<keyword evidence="7" id="KW-0472">Membrane</keyword>
<dbReference type="Gene3D" id="1.25.40.10">
    <property type="entry name" value="Tetratricopeptide repeat domain"/>
    <property type="match status" value="2"/>
</dbReference>
<evidence type="ECO:0000256" key="2">
    <source>
        <dbReference type="ARBA" id="ARBA00022490"/>
    </source>
</evidence>
<sequence>MPALASAQSFQQLYDSAARFYNSDPTKAVELGKQALSLAETEQETANANFMIAASHYNSKNMADALMYYFTALRQYQELNDQKHISDVMLNIAVIFKQCYAYDKAIDIYKQVAELKHDLGDQFLLAETYRNMAKVYRLKADYDSAALYNTKALDIYLELNDKKSQSVIYNELGILHKETHRYDTAIDYYFRALHIVEGTKAEASRRAKTYNNAGNAYLGKKDYERARHYLLLSLDMKDAENPDESTVRTLNNLAETFQNMNQTDSAIYYLELATATTDTTSTEALRTREMLADIYKGTGNTEKAMLAYEQIHQYARSMAHLQQNNDRLYNFYQVQSVLYEIQKIEQEENARKERMITLAIVGLSVLVVGLIFLGIYRSYRKRKIYKKAIVDELKKL</sequence>
<dbReference type="PANTHER" id="PTHR46630:SF1">
    <property type="entry name" value="TETRATRICOPEPTIDE REPEAT PROTEIN 29"/>
    <property type="match status" value="1"/>
</dbReference>
<dbReference type="eggNOG" id="COG0457">
    <property type="taxonomic scope" value="Bacteria"/>
</dbReference>
<dbReference type="GO" id="GO:0005737">
    <property type="term" value="C:cytoplasm"/>
    <property type="evidence" value="ECO:0007669"/>
    <property type="project" value="UniProtKB-SubCell"/>
</dbReference>
<accession>L8JNU1</accession>
<evidence type="ECO:0000256" key="7">
    <source>
        <dbReference type="SAM" id="Phobius"/>
    </source>
</evidence>
<gene>
    <name evidence="8" type="ORF">C900_05375</name>
</gene>
<dbReference type="InterPro" id="IPR019734">
    <property type="entry name" value="TPR_rpt"/>
</dbReference>
<organism evidence="8 9">
    <name type="scientific">Fulvivirga imtechensis AK7</name>
    <dbReference type="NCBI Taxonomy" id="1237149"/>
    <lineage>
        <taxon>Bacteria</taxon>
        <taxon>Pseudomonadati</taxon>
        <taxon>Bacteroidota</taxon>
        <taxon>Cytophagia</taxon>
        <taxon>Cytophagales</taxon>
        <taxon>Fulvivirgaceae</taxon>
        <taxon>Fulvivirga</taxon>
    </lineage>
</organism>
<comment type="caution">
    <text evidence="8">The sequence shown here is derived from an EMBL/GenBank/DDBJ whole genome shotgun (WGS) entry which is preliminary data.</text>
</comment>
<feature type="repeat" description="TPR" evidence="6">
    <location>
        <begin position="166"/>
        <end position="199"/>
    </location>
</feature>
<comment type="subcellular location">
    <subcellularLocation>
        <location evidence="1">Cytoplasm</location>
    </subcellularLocation>
</comment>
<proteinExistence type="inferred from homology"/>
<evidence type="ECO:0000313" key="8">
    <source>
        <dbReference type="EMBL" id="ELR69179.1"/>
    </source>
</evidence>
<keyword evidence="2" id="KW-0963">Cytoplasm</keyword>
<dbReference type="EMBL" id="AMZN01000082">
    <property type="protein sequence ID" value="ELR69179.1"/>
    <property type="molecule type" value="Genomic_DNA"/>
</dbReference>
<keyword evidence="4 6" id="KW-0802">TPR repeat</keyword>
<keyword evidence="9" id="KW-1185">Reference proteome</keyword>
<evidence type="ECO:0000256" key="4">
    <source>
        <dbReference type="ARBA" id="ARBA00022803"/>
    </source>
</evidence>
<dbReference type="Proteomes" id="UP000011135">
    <property type="component" value="Unassembled WGS sequence"/>
</dbReference>
<keyword evidence="7" id="KW-1133">Transmembrane helix</keyword>
<dbReference type="Pfam" id="PF13424">
    <property type="entry name" value="TPR_12"/>
    <property type="match status" value="2"/>
</dbReference>
<dbReference type="InterPro" id="IPR051476">
    <property type="entry name" value="Bac_ResReg_Asp_Phosphatase"/>
</dbReference>
<evidence type="ECO:0000256" key="5">
    <source>
        <dbReference type="ARBA" id="ARBA00038253"/>
    </source>
</evidence>
<evidence type="ECO:0000313" key="9">
    <source>
        <dbReference type="Proteomes" id="UP000011135"/>
    </source>
</evidence>
<dbReference type="SUPFAM" id="SSF48452">
    <property type="entry name" value="TPR-like"/>
    <property type="match status" value="2"/>
</dbReference>
<dbReference type="Pfam" id="PF13181">
    <property type="entry name" value="TPR_8"/>
    <property type="match status" value="1"/>
</dbReference>
<evidence type="ECO:0000256" key="1">
    <source>
        <dbReference type="ARBA" id="ARBA00004496"/>
    </source>
</evidence>
<keyword evidence="7" id="KW-0812">Transmembrane</keyword>
<dbReference type="SMART" id="SM00028">
    <property type="entry name" value="TPR"/>
    <property type="match status" value="7"/>
</dbReference>